<name>A0A7R8CY20_LEPSM</name>
<dbReference type="Proteomes" id="UP000675881">
    <property type="component" value="Chromosome 6"/>
</dbReference>
<protein>
    <submittedName>
        <fullName evidence="2">(salmon louse) hypothetical protein</fullName>
    </submittedName>
</protein>
<dbReference type="OrthoDB" id="6342477at2759"/>
<proteinExistence type="predicted"/>
<reference evidence="2" key="1">
    <citation type="submission" date="2021-02" db="EMBL/GenBank/DDBJ databases">
        <authorList>
            <person name="Bekaert M."/>
        </authorList>
    </citation>
    <scope>NUCLEOTIDE SEQUENCE</scope>
    <source>
        <strain evidence="2">IoA-00</strain>
    </source>
</reference>
<evidence type="ECO:0000313" key="3">
    <source>
        <dbReference type="Proteomes" id="UP000675881"/>
    </source>
</evidence>
<evidence type="ECO:0000256" key="1">
    <source>
        <dbReference type="SAM" id="MobiDB-lite"/>
    </source>
</evidence>
<dbReference type="EMBL" id="HG994585">
    <property type="protein sequence ID" value="CAF2966757.1"/>
    <property type="molecule type" value="Genomic_DNA"/>
</dbReference>
<gene>
    <name evidence="2" type="ORF">LSAA_11834</name>
</gene>
<sequence>MSPTTSSLRNIPSTSKGGRGGGASSRVRHPSADRHQRSNGKQINGSADGRGRSSMEVGLSTPIPLVQSSDAKSYENKRKMRRNQQYKDLTKFVKLRRKEGYSEQKKTIRNPRKKTANATRQNEKRE</sequence>
<organism evidence="2 3">
    <name type="scientific">Lepeophtheirus salmonis</name>
    <name type="common">Salmon louse</name>
    <name type="synonym">Caligus salmonis</name>
    <dbReference type="NCBI Taxonomy" id="72036"/>
    <lineage>
        <taxon>Eukaryota</taxon>
        <taxon>Metazoa</taxon>
        <taxon>Ecdysozoa</taxon>
        <taxon>Arthropoda</taxon>
        <taxon>Crustacea</taxon>
        <taxon>Multicrustacea</taxon>
        <taxon>Hexanauplia</taxon>
        <taxon>Copepoda</taxon>
        <taxon>Siphonostomatoida</taxon>
        <taxon>Caligidae</taxon>
        <taxon>Lepeophtheirus</taxon>
    </lineage>
</organism>
<feature type="compositionally biased region" description="Polar residues" evidence="1">
    <location>
        <begin position="1"/>
        <end position="14"/>
    </location>
</feature>
<accession>A0A7R8CY20</accession>
<feature type="region of interest" description="Disordered" evidence="1">
    <location>
        <begin position="1"/>
        <end position="126"/>
    </location>
</feature>
<evidence type="ECO:0000313" key="2">
    <source>
        <dbReference type="EMBL" id="CAF2966757.1"/>
    </source>
</evidence>
<keyword evidence="3" id="KW-1185">Reference proteome</keyword>
<dbReference type="AlphaFoldDB" id="A0A7R8CY20"/>